<proteinExistence type="predicted"/>
<protein>
    <submittedName>
        <fullName evidence="1">Uncharacterized protein</fullName>
    </submittedName>
</protein>
<reference evidence="1 2" key="1">
    <citation type="submission" date="2020-06" db="EMBL/GenBank/DDBJ databases">
        <title>Interaction of electrochemicaly active bacteria, Geobacter bremensis R4 on different carbon anode.</title>
        <authorList>
            <person name="Meng L."/>
            <person name="Yoshida N."/>
        </authorList>
    </citation>
    <scope>NUCLEOTIDE SEQUENCE [LARGE SCALE GENOMIC DNA]</scope>
    <source>
        <strain evidence="1 2">R4</strain>
    </source>
</reference>
<dbReference type="AlphaFoldDB" id="A0A7R7J0F4"/>
<dbReference type="EMBL" id="AP023213">
    <property type="protein sequence ID" value="BCO11625.1"/>
    <property type="molecule type" value="Genomic_DNA"/>
</dbReference>
<organism evidence="1 2">
    <name type="scientific">Citrifermentans bremense</name>
    <dbReference type="NCBI Taxonomy" id="60035"/>
    <lineage>
        <taxon>Bacteria</taxon>
        <taxon>Pseudomonadati</taxon>
        <taxon>Thermodesulfobacteriota</taxon>
        <taxon>Desulfuromonadia</taxon>
        <taxon>Geobacterales</taxon>
        <taxon>Geobacteraceae</taxon>
        <taxon>Citrifermentans</taxon>
    </lineage>
</organism>
<evidence type="ECO:0000313" key="1">
    <source>
        <dbReference type="EMBL" id="BCO11625.1"/>
    </source>
</evidence>
<gene>
    <name evidence="1" type="ORF">GEOBRER4_n3926</name>
</gene>
<accession>A0A7R7J0F4</accession>
<evidence type="ECO:0000313" key="2">
    <source>
        <dbReference type="Proteomes" id="UP000515472"/>
    </source>
</evidence>
<dbReference type="Proteomes" id="UP000515472">
    <property type="component" value="Chromosome"/>
</dbReference>
<keyword evidence="2" id="KW-1185">Reference proteome</keyword>
<sequence length="38" mass="4072">MLREKLDALSLASGISKSVEEMAGRMTAGRQTETAFGK</sequence>
<name>A0A7R7J0F4_9BACT</name>